<gene>
    <name evidence="1" type="ORF">TNCT_714471</name>
</gene>
<dbReference type="Proteomes" id="UP000887116">
    <property type="component" value="Unassembled WGS sequence"/>
</dbReference>
<keyword evidence="2" id="KW-1185">Reference proteome</keyword>
<sequence length="78" mass="8788">MKGRQICNRRFVSGALECMTIFRTCLTALFLAAKIHDHSRKVEQVIKAANFLPGAPHLDEDNRTVGIGKVKKRHGEEQ</sequence>
<accession>A0A8X6HVR9</accession>
<dbReference type="OrthoDB" id="10264655at2759"/>
<dbReference type="EMBL" id="BMAO01030161">
    <property type="protein sequence ID" value="GFQ66150.1"/>
    <property type="molecule type" value="Genomic_DNA"/>
</dbReference>
<dbReference type="SUPFAM" id="SSF47954">
    <property type="entry name" value="Cyclin-like"/>
    <property type="match status" value="1"/>
</dbReference>
<dbReference type="AlphaFoldDB" id="A0A8X6HVR9"/>
<name>A0A8X6HVR9_TRICU</name>
<evidence type="ECO:0000313" key="2">
    <source>
        <dbReference type="Proteomes" id="UP000887116"/>
    </source>
</evidence>
<dbReference type="InterPro" id="IPR036915">
    <property type="entry name" value="Cyclin-like_sf"/>
</dbReference>
<proteinExistence type="predicted"/>
<evidence type="ECO:0000313" key="1">
    <source>
        <dbReference type="EMBL" id="GFQ66150.1"/>
    </source>
</evidence>
<protein>
    <submittedName>
        <fullName evidence="1">Uncharacterized protein</fullName>
    </submittedName>
</protein>
<comment type="caution">
    <text evidence="1">The sequence shown here is derived from an EMBL/GenBank/DDBJ whole genome shotgun (WGS) entry which is preliminary data.</text>
</comment>
<reference evidence="1" key="1">
    <citation type="submission" date="2020-07" db="EMBL/GenBank/DDBJ databases">
        <title>Multicomponent nature underlies the extraordinary mechanical properties of spider dragline silk.</title>
        <authorList>
            <person name="Kono N."/>
            <person name="Nakamura H."/>
            <person name="Mori M."/>
            <person name="Yoshida Y."/>
            <person name="Ohtoshi R."/>
            <person name="Malay A.D."/>
            <person name="Moran D.A.P."/>
            <person name="Tomita M."/>
            <person name="Numata K."/>
            <person name="Arakawa K."/>
        </authorList>
    </citation>
    <scope>NUCLEOTIDE SEQUENCE</scope>
</reference>
<dbReference type="Gene3D" id="1.10.472.10">
    <property type="entry name" value="Cyclin-like"/>
    <property type="match status" value="1"/>
</dbReference>
<organism evidence="1 2">
    <name type="scientific">Trichonephila clavata</name>
    <name type="common">Joro spider</name>
    <name type="synonym">Nephila clavata</name>
    <dbReference type="NCBI Taxonomy" id="2740835"/>
    <lineage>
        <taxon>Eukaryota</taxon>
        <taxon>Metazoa</taxon>
        <taxon>Ecdysozoa</taxon>
        <taxon>Arthropoda</taxon>
        <taxon>Chelicerata</taxon>
        <taxon>Arachnida</taxon>
        <taxon>Araneae</taxon>
        <taxon>Araneomorphae</taxon>
        <taxon>Entelegynae</taxon>
        <taxon>Araneoidea</taxon>
        <taxon>Nephilidae</taxon>
        <taxon>Trichonephila</taxon>
    </lineage>
</organism>